<organism evidence="11 12">
    <name type="scientific">Trichostrongylus colubriformis</name>
    <name type="common">Black scour worm</name>
    <dbReference type="NCBI Taxonomy" id="6319"/>
    <lineage>
        <taxon>Eukaryota</taxon>
        <taxon>Metazoa</taxon>
        <taxon>Ecdysozoa</taxon>
        <taxon>Nematoda</taxon>
        <taxon>Chromadorea</taxon>
        <taxon>Rhabditida</taxon>
        <taxon>Rhabditina</taxon>
        <taxon>Rhabditomorpha</taxon>
        <taxon>Strongyloidea</taxon>
        <taxon>Trichostrongylidae</taxon>
        <taxon>Trichostrongylus</taxon>
    </lineage>
</organism>
<evidence type="ECO:0000256" key="7">
    <source>
        <dbReference type="ARBA" id="ARBA00023098"/>
    </source>
</evidence>
<name>A0AAN8IUQ8_TRICO</name>
<evidence type="ECO:0000259" key="10">
    <source>
        <dbReference type="Pfam" id="PF14360"/>
    </source>
</evidence>
<accession>A0AAN8IUQ8</accession>
<dbReference type="PANTHER" id="PTHR21290:SF34">
    <property type="entry name" value="PHOSPHATIDYLCHOLINE:CERAMIDE CHOLINEPHOSPHOTRANSFERASE 3-RELATED"/>
    <property type="match status" value="1"/>
</dbReference>
<dbReference type="PANTHER" id="PTHR21290">
    <property type="entry name" value="SPHINGOMYELIN SYNTHETASE"/>
    <property type="match status" value="1"/>
</dbReference>
<keyword evidence="4 9" id="KW-0812">Transmembrane</keyword>
<keyword evidence="3" id="KW-0808">Transferase</keyword>
<dbReference type="GO" id="GO:0006686">
    <property type="term" value="P:sphingomyelin biosynthetic process"/>
    <property type="evidence" value="ECO:0007669"/>
    <property type="project" value="TreeGrafter"/>
</dbReference>
<protein>
    <submittedName>
        <fullName evidence="11">Phosphatidylcholine:ceramide cholinephosphotransferase 3</fullName>
    </submittedName>
</protein>
<evidence type="ECO:0000256" key="8">
    <source>
        <dbReference type="ARBA" id="ARBA00023136"/>
    </source>
</evidence>
<dbReference type="GO" id="GO:0046513">
    <property type="term" value="P:ceramide biosynthetic process"/>
    <property type="evidence" value="ECO:0007669"/>
    <property type="project" value="TreeGrafter"/>
</dbReference>
<gene>
    <name evidence="11" type="ORF">GCK32_012065</name>
</gene>
<evidence type="ECO:0000313" key="12">
    <source>
        <dbReference type="Proteomes" id="UP001331761"/>
    </source>
</evidence>
<keyword evidence="12" id="KW-1185">Reference proteome</keyword>
<keyword evidence="7" id="KW-0443">Lipid metabolism</keyword>
<keyword evidence="8 9" id="KW-0472">Membrane</keyword>
<evidence type="ECO:0000256" key="1">
    <source>
        <dbReference type="ARBA" id="ARBA00004141"/>
    </source>
</evidence>
<comment type="caution">
    <text evidence="11">The sequence shown here is derived from an EMBL/GenBank/DDBJ whole genome shotgun (WGS) entry which is preliminary data.</text>
</comment>
<dbReference type="AlphaFoldDB" id="A0AAN8IUQ8"/>
<feature type="non-terminal residue" evidence="11">
    <location>
        <position position="1"/>
    </location>
</feature>
<dbReference type="InterPro" id="IPR036938">
    <property type="entry name" value="PAP2/HPO_sf"/>
</dbReference>
<evidence type="ECO:0000256" key="2">
    <source>
        <dbReference type="ARBA" id="ARBA00005441"/>
    </source>
</evidence>
<dbReference type="InterPro" id="IPR045221">
    <property type="entry name" value="Sphingomyelin_synth-like"/>
</dbReference>
<evidence type="ECO:0000256" key="9">
    <source>
        <dbReference type="SAM" id="Phobius"/>
    </source>
</evidence>
<dbReference type="GO" id="GO:0000139">
    <property type="term" value="C:Golgi membrane"/>
    <property type="evidence" value="ECO:0007669"/>
    <property type="project" value="TreeGrafter"/>
</dbReference>
<evidence type="ECO:0000256" key="6">
    <source>
        <dbReference type="ARBA" id="ARBA00022989"/>
    </source>
</evidence>
<evidence type="ECO:0000256" key="3">
    <source>
        <dbReference type="ARBA" id="ARBA00022679"/>
    </source>
</evidence>
<dbReference type="Pfam" id="PF14360">
    <property type="entry name" value="PAP2_C"/>
    <property type="match status" value="1"/>
</dbReference>
<evidence type="ECO:0000256" key="4">
    <source>
        <dbReference type="ARBA" id="ARBA00022692"/>
    </source>
</evidence>
<evidence type="ECO:0000313" key="11">
    <source>
        <dbReference type="EMBL" id="KAK5986686.1"/>
    </source>
</evidence>
<dbReference type="Proteomes" id="UP001331761">
    <property type="component" value="Unassembled WGS sequence"/>
</dbReference>
<dbReference type="GO" id="GO:0033188">
    <property type="term" value="F:sphingomyelin synthase activity"/>
    <property type="evidence" value="ECO:0007669"/>
    <property type="project" value="TreeGrafter"/>
</dbReference>
<dbReference type="SUPFAM" id="SSF48317">
    <property type="entry name" value="Acid phosphatase/Vanadium-dependent haloperoxidase"/>
    <property type="match status" value="1"/>
</dbReference>
<sequence>DQTCETKMLCGDMLFSGHTLAMVTCALTITYYLPSQWRILHWIPDSCAAIGMVCMIISRTHYTIDVFIAYWLSNFIFRVYHAFCELEIPVERRNSVLYELWMLWIVEWLESDIVPGR</sequence>
<dbReference type="InterPro" id="IPR025749">
    <property type="entry name" value="Sphingomyelin_synth-like_dom"/>
</dbReference>
<reference evidence="11 12" key="1">
    <citation type="submission" date="2019-10" db="EMBL/GenBank/DDBJ databases">
        <title>Assembly and Annotation for the nematode Trichostrongylus colubriformis.</title>
        <authorList>
            <person name="Martin J."/>
        </authorList>
    </citation>
    <scope>NUCLEOTIDE SEQUENCE [LARGE SCALE GENOMIC DNA]</scope>
    <source>
        <strain evidence="11">G859</strain>
        <tissue evidence="11">Whole worm</tissue>
    </source>
</reference>
<dbReference type="EMBL" id="WIXE01000341">
    <property type="protein sequence ID" value="KAK5986686.1"/>
    <property type="molecule type" value="Genomic_DNA"/>
</dbReference>
<dbReference type="GO" id="GO:0047493">
    <property type="term" value="F:ceramide cholinephosphotransferase activity"/>
    <property type="evidence" value="ECO:0007669"/>
    <property type="project" value="TreeGrafter"/>
</dbReference>
<keyword evidence="6 9" id="KW-1133">Transmembrane helix</keyword>
<comment type="similarity">
    <text evidence="2">Belongs to the sphingomyelin synthase family.</text>
</comment>
<keyword evidence="5" id="KW-0746">Sphingolipid metabolism</keyword>
<dbReference type="GO" id="GO:0005789">
    <property type="term" value="C:endoplasmic reticulum membrane"/>
    <property type="evidence" value="ECO:0007669"/>
    <property type="project" value="TreeGrafter"/>
</dbReference>
<evidence type="ECO:0000256" key="5">
    <source>
        <dbReference type="ARBA" id="ARBA00022919"/>
    </source>
</evidence>
<proteinExistence type="inferred from homology"/>
<dbReference type="GO" id="GO:0005886">
    <property type="term" value="C:plasma membrane"/>
    <property type="evidence" value="ECO:0007669"/>
    <property type="project" value="TreeGrafter"/>
</dbReference>
<feature type="domain" description="Sphingomyelin synthase-like" evidence="10">
    <location>
        <begin position="10"/>
        <end position="82"/>
    </location>
</feature>
<comment type="subcellular location">
    <subcellularLocation>
        <location evidence="1">Membrane</location>
        <topology evidence="1">Multi-pass membrane protein</topology>
    </subcellularLocation>
</comment>
<feature type="transmembrane region" description="Helical" evidence="9">
    <location>
        <begin position="12"/>
        <end position="33"/>
    </location>
</feature>